<protein>
    <submittedName>
        <fullName evidence="1">Uncharacterized protein</fullName>
    </submittedName>
</protein>
<comment type="caution">
    <text evidence="1">The sequence shown here is derived from an EMBL/GenBank/DDBJ whole genome shotgun (WGS) entry which is preliminary data.</text>
</comment>
<reference evidence="1" key="1">
    <citation type="journal article" date="2014" name="Front. Microbiol.">
        <title>High frequency of phylogenetically diverse reductive dehalogenase-homologous genes in deep subseafloor sedimentary metagenomes.</title>
        <authorList>
            <person name="Kawai M."/>
            <person name="Futagami T."/>
            <person name="Toyoda A."/>
            <person name="Takaki Y."/>
            <person name="Nishi S."/>
            <person name="Hori S."/>
            <person name="Arai W."/>
            <person name="Tsubouchi T."/>
            <person name="Morono Y."/>
            <person name="Uchiyama I."/>
            <person name="Ito T."/>
            <person name="Fujiyama A."/>
            <person name="Inagaki F."/>
            <person name="Takami H."/>
        </authorList>
    </citation>
    <scope>NUCLEOTIDE SEQUENCE</scope>
    <source>
        <strain evidence="1">Expedition CK06-06</strain>
    </source>
</reference>
<organism evidence="1">
    <name type="scientific">marine sediment metagenome</name>
    <dbReference type="NCBI Taxonomy" id="412755"/>
    <lineage>
        <taxon>unclassified sequences</taxon>
        <taxon>metagenomes</taxon>
        <taxon>ecological metagenomes</taxon>
    </lineage>
</organism>
<sequence length="61" mass="6622">MIPLRHLEDLVAERVIGELASSVISFMGYQPDVARVIEETIPAIVQVAQSEQVHAALLVPA</sequence>
<evidence type="ECO:0000313" key="1">
    <source>
        <dbReference type="EMBL" id="GAI25259.1"/>
    </source>
</evidence>
<dbReference type="AlphaFoldDB" id="X1P2X4"/>
<gene>
    <name evidence="1" type="ORF">S06H3_35725</name>
</gene>
<name>X1P2X4_9ZZZZ</name>
<dbReference type="EMBL" id="BARV01021579">
    <property type="protein sequence ID" value="GAI25259.1"/>
    <property type="molecule type" value="Genomic_DNA"/>
</dbReference>
<proteinExistence type="predicted"/>
<accession>X1P2X4</accession>